<gene>
    <name evidence="2" type="ORF">K469DRAFT_515616</name>
</gene>
<keyword evidence="3" id="KW-1185">Reference proteome</keyword>
<accession>A0A6A6DJC8</accession>
<protein>
    <recommendedName>
        <fullName evidence="1">Clr5 domain-containing protein</fullName>
    </recommendedName>
</protein>
<name>A0A6A6DJC8_9PEZI</name>
<evidence type="ECO:0000259" key="1">
    <source>
        <dbReference type="Pfam" id="PF14420"/>
    </source>
</evidence>
<dbReference type="EMBL" id="ML994685">
    <property type="protein sequence ID" value="KAF2177656.1"/>
    <property type="molecule type" value="Genomic_DNA"/>
</dbReference>
<evidence type="ECO:0000313" key="3">
    <source>
        <dbReference type="Proteomes" id="UP000800200"/>
    </source>
</evidence>
<feature type="non-terminal residue" evidence="2">
    <location>
        <position position="97"/>
    </location>
</feature>
<evidence type="ECO:0000313" key="2">
    <source>
        <dbReference type="EMBL" id="KAF2177656.1"/>
    </source>
</evidence>
<proteinExistence type="predicted"/>
<dbReference type="AlphaFoldDB" id="A0A6A6DJC8"/>
<feature type="domain" description="Clr5" evidence="1">
    <location>
        <begin position="1"/>
        <end position="53"/>
    </location>
</feature>
<dbReference type="PANTHER" id="PTHR38788:SF3">
    <property type="entry name" value="CLR5 DOMAIN-CONTAINING PROTEIN"/>
    <property type="match status" value="1"/>
</dbReference>
<sequence length="97" mass="11659">WESQKSTILELYLRPKSKLQGPGGVIETMSEQHQFIATKSQYEARFRKWGIRKNLRGDEWQILNKKLERRKMEGKQSDVYINEVIIPKSKIRKEIRR</sequence>
<dbReference type="OrthoDB" id="3910313at2759"/>
<dbReference type="PANTHER" id="PTHR38788">
    <property type="entry name" value="CLR5 DOMAIN-CONTAINING PROTEIN"/>
    <property type="match status" value="1"/>
</dbReference>
<dbReference type="Proteomes" id="UP000800200">
    <property type="component" value="Unassembled WGS sequence"/>
</dbReference>
<feature type="non-terminal residue" evidence="2">
    <location>
        <position position="1"/>
    </location>
</feature>
<organism evidence="2 3">
    <name type="scientific">Zopfia rhizophila CBS 207.26</name>
    <dbReference type="NCBI Taxonomy" id="1314779"/>
    <lineage>
        <taxon>Eukaryota</taxon>
        <taxon>Fungi</taxon>
        <taxon>Dikarya</taxon>
        <taxon>Ascomycota</taxon>
        <taxon>Pezizomycotina</taxon>
        <taxon>Dothideomycetes</taxon>
        <taxon>Dothideomycetes incertae sedis</taxon>
        <taxon>Zopfiaceae</taxon>
        <taxon>Zopfia</taxon>
    </lineage>
</organism>
<dbReference type="Pfam" id="PF14420">
    <property type="entry name" value="Clr5"/>
    <property type="match status" value="1"/>
</dbReference>
<dbReference type="InterPro" id="IPR025676">
    <property type="entry name" value="Clr5_dom"/>
</dbReference>
<reference evidence="2" key="1">
    <citation type="journal article" date="2020" name="Stud. Mycol.">
        <title>101 Dothideomycetes genomes: a test case for predicting lifestyles and emergence of pathogens.</title>
        <authorList>
            <person name="Haridas S."/>
            <person name="Albert R."/>
            <person name="Binder M."/>
            <person name="Bloem J."/>
            <person name="Labutti K."/>
            <person name="Salamov A."/>
            <person name="Andreopoulos B."/>
            <person name="Baker S."/>
            <person name="Barry K."/>
            <person name="Bills G."/>
            <person name="Bluhm B."/>
            <person name="Cannon C."/>
            <person name="Castanera R."/>
            <person name="Culley D."/>
            <person name="Daum C."/>
            <person name="Ezra D."/>
            <person name="Gonzalez J."/>
            <person name="Henrissat B."/>
            <person name="Kuo A."/>
            <person name="Liang C."/>
            <person name="Lipzen A."/>
            <person name="Lutzoni F."/>
            <person name="Magnuson J."/>
            <person name="Mondo S."/>
            <person name="Nolan M."/>
            <person name="Ohm R."/>
            <person name="Pangilinan J."/>
            <person name="Park H.-J."/>
            <person name="Ramirez L."/>
            <person name="Alfaro M."/>
            <person name="Sun H."/>
            <person name="Tritt A."/>
            <person name="Yoshinaga Y."/>
            <person name="Zwiers L.-H."/>
            <person name="Turgeon B."/>
            <person name="Goodwin S."/>
            <person name="Spatafora J."/>
            <person name="Crous P."/>
            <person name="Grigoriev I."/>
        </authorList>
    </citation>
    <scope>NUCLEOTIDE SEQUENCE</scope>
    <source>
        <strain evidence="2">CBS 207.26</strain>
    </source>
</reference>